<dbReference type="Gramene" id="KQK87904">
    <property type="protein sequence ID" value="KQK87904"/>
    <property type="gene ID" value="SETIT_038397mg"/>
</dbReference>
<evidence type="ECO:0000313" key="2">
    <source>
        <dbReference type="Proteomes" id="UP000004995"/>
    </source>
</evidence>
<protein>
    <submittedName>
        <fullName evidence="1">Uncharacterized protein</fullName>
    </submittedName>
</protein>
<dbReference type="Proteomes" id="UP000004995">
    <property type="component" value="Unassembled WGS sequence"/>
</dbReference>
<dbReference type="HOGENOM" id="CLU_2798811_0_0_1"/>
<dbReference type="AlphaFoldDB" id="K4AHP0"/>
<dbReference type="InParanoid" id="K4AHP0"/>
<evidence type="ECO:0000313" key="1">
    <source>
        <dbReference type="EnsemblPlants" id="KQK87904"/>
    </source>
</evidence>
<reference evidence="2" key="1">
    <citation type="journal article" date="2012" name="Nat. Biotechnol.">
        <title>Reference genome sequence of the model plant Setaria.</title>
        <authorList>
            <person name="Bennetzen J.L."/>
            <person name="Schmutz J."/>
            <person name="Wang H."/>
            <person name="Percifield R."/>
            <person name="Hawkins J."/>
            <person name="Pontaroli A.C."/>
            <person name="Estep M."/>
            <person name="Feng L."/>
            <person name="Vaughn J.N."/>
            <person name="Grimwood J."/>
            <person name="Jenkins J."/>
            <person name="Barry K."/>
            <person name="Lindquist E."/>
            <person name="Hellsten U."/>
            <person name="Deshpande S."/>
            <person name="Wang X."/>
            <person name="Wu X."/>
            <person name="Mitros T."/>
            <person name="Triplett J."/>
            <person name="Yang X."/>
            <person name="Ye C.Y."/>
            <person name="Mauro-Herrera M."/>
            <person name="Wang L."/>
            <person name="Li P."/>
            <person name="Sharma M."/>
            <person name="Sharma R."/>
            <person name="Ronald P.C."/>
            <person name="Panaud O."/>
            <person name="Kellogg E.A."/>
            <person name="Brutnell T.P."/>
            <person name="Doust A.N."/>
            <person name="Tuskan G.A."/>
            <person name="Rokhsar D."/>
            <person name="Devos K.M."/>
        </authorList>
    </citation>
    <scope>NUCLEOTIDE SEQUENCE [LARGE SCALE GENOMIC DNA]</scope>
    <source>
        <strain evidence="2">cv. Yugu1</strain>
    </source>
</reference>
<reference evidence="1" key="2">
    <citation type="submission" date="2018-08" db="UniProtKB">
        <authorList>
            <consortium name="EnsemblPlants"/>
        </authorList>
    </citation>
    <scope>IDENTIFICATION</scope>
    <source>
        <strain evidence="1">Yugu1</strain>
    </source>
</reference>
<dbReference type="EnsemblPlants" id="KQK87904">
    <property type="protein sequence ID" value="KQK87904"/>
    <property type="gene ID" value="SETIT_038397mg"/>
</dbReference>
<organism evidence="1 2">
    <name type="scientific">Setaria italica</name>
    <name type="common">Foxtail millet</name>
    <name type="synonym">Panicum italicum</name>
    <dbReference type="NCBI Taxonomy" id="4555"/>
    <lineage>
        <taxon>Eukaryota</taxon>
        <taxon>Viridiplantae</taxon>
        <taxon>Streptophyta</taxon>
        <taxon>Embryophyta</taxon>
        <taxon>Tracheophyta</taxon>
        <taxon>Spermatophyta</taxon>
        <taxon>Magnoliopsida</taxon>
        <taxon>Liliopsida</taxon>
        <taxon>Poales</taxon>
        <taxon>Poaceae</taxon>
        <taxon>PACMAD clade</taxon>
        <taxon>Panicoideae</taxon>
        <taxon>Panicodae</taxon>
        <taxon>Paniceae</taxon>
        <taxon>Cenchrinae</taxon>
        <taxon>Setaria</taxon>
    </lineage>
</organism>
<dbReference type="EMBL" id="AGNK02005454">
    <property type="status" value="NOT_ANNOTATED_CDS"/>
    <property type="molecule type" value="Genomic_DNA"/>
</dbReference>
<proteinExistence type="predicted"/>
<accession>K4AHP0</accession>
<name>K4AHP0_SETIT</name>
<keyword evidence="2" id="KW-1185">Reference proteome</keyword>
<sequence length="68" mass="7827">MVKSTSIIHAWKKAERNNYVQYSSPEIKSKKQKSKKNLAYTNSIQSISTTSTLRFLSSFLHDRFSGVE</sequence>